<accession>A0A4Z1P9F6</accession>
<dbReference type="EMBL" id="SNSC02000015">
    <property type="protein sequence ID" value="TID17985.1"/>
    <property type="molecule type" value="Genomic_DNA"/>
</dbReference>
<evidence type="ECO:0000313" key="1">
    <source>
        <dbReference type="EMBL" id="TID17985.1"/>
    </source>
</evidence>
<organism evidence="1 2">
    <name type="scientific">Venturia nashicola</name>
    <dbReference type="NCBI Taxonomy" id="86259"/>
    <lineage>
        <taxon>Eukaryota</taxon>
        <taxon>Fungi</taxon>
        <taxon>Dikarya</taxon>
        <taxon>Ascomycota</taxon>
        <taxon>Pezizomycotina</taxon>
        <taxon>Dothideomycetes</taxon>
        <taxon>Pleosporomycetidae</taxon>
        <taxon>Venturiales</taxon>
        <taxon>Venturiaceae</taxon>
        <taxon>Venturia</taxon>
    </lineage>
</organism>
<proteinExistence type="predicted"/>
<name>A0A4Z1P9F6_9PEZI</name>
<reference evidence="1 2" key="1">
    <citation type="submission" date="2019-04" db="EMBL/GenBank/DDBJ databases">
        <title>High contiguity whole genome sequence and gene annotation resource for two Venturia nashicola isolates.</title>
        <authorList>
            <person name="Prokchorchik M."/>
            <person name="Won K."/>
            <person name="Lee Y."/>
            <person name="Choi E.D."/>
            <person name="Segonzac C."/>
            <person name="Sohn K.H."/>
        </authorList>
    </citation>
    <scope>NUCLEOTIDE SEQUENCE [LARGE SCALE GENOMIC DNA]</scope>
    <source>
        <strain evidence="1 2">PRI2</strain>
    </source>
</reference>
<sequence length="268" mass="30517">MRFRLSSSSNTKKRYSMVVVFTIIDLNSAGDLRMFCFMKDSSFRWESRSMGVGPIKSEQKSKNSGSISVTELTLVKAETIPLSRNARISLTVSAWRGGTCSQPRPRASKRPTTISRPRSNSVFRRLFSSNLMPCMDNRSHFDLPLRFDFFLHQILDRDEIGAGNACEKELCASFRAVFATIITWYRGDLMSAFEDMLSSQHRTKADFVDHWNELLLGVSGVSMSVIDRFLLFCHRMFTVSNTLQYTSLLSIMNGVFVSGDSYLLFRNL</sequence>
<evidence type="ECO:0000313" key="2">
    <source>
        <dbReference type="Proteomes" id="UP000298493"/>
    </source>
</evidence>
<comment type="caution">
    <text evidence="1">The sequence shown here is derived from an EMBL/GenBank/DDBJ whole genome shotgun (WGS) entry which is preliminary data.</text>
</comment>
<protein>
    <submittedName>
        <fullName evidence="1">Uncharacterized protein</fullName>
    </submittedName>
</protein>
<gene>
    <name evidence="1" type="ORF">E6O75_ATG10630</name>
</gene>
<dbReference type="AlphaFoldDB" id="A0A4Z1P9F6"/>
<keyword evidence="2" id="KW-1185">Reference proteome</keyword>
<dbReference type="Proteomes" id="UP000298493">
    <property type="component" value="Unassembled WGS sequence"/>
</dbReference>